<evidence type="ECO:0000313" key="2">
    <source>
        <dbReference type="EMBL" id="KAJ7638102.1"/>
    </source>
</evidence>
<evidence type="ECO:0000256" key="1">
    <source>
        <dbReference type="SAM" id="MobiDB-lite"/>
    </source>
</evidence>
<feature type="region of interest" description="Disordered" evidence="1">
    <location>
        <begin position="571"/>
        <end position="592"/>
    </location>
</feature>
<name>A0AAD7FUC2_MYCRO</name>
<proteinExistence type="predicted"/>
<dbReference type="AlphaFoldDB" id="A0AAD7FUC2"/>
<reference evidence="2" key="1">
    <citation type="submission" date="2023-03" db="EMBL/GenBank/DDBJ databases">
        <title>Massive genome expansion in bonnet fungi (Mycena s.s.) driven by repeated elements and novel gene families across ecological guilds.</title>
        <authorList>
            <consortium name="Lawrence Berkeley National Laboratory"/>
            <person name="Harder C.B."/>
            <person name="Miyauchi S."/>
            <person name="Viragh M."/>
            <person name="Kuo A."/>
            <person name="Thoen E."/>
            <person name="Andreopoulos B."/>
            <person name="Lu D."/>
            <person name="Skrede I."/>
            <person name="Drula E."/>
            <person name="Henrissat B."/>
            <person name="Morin E."/>
            <person name="Kohler A."/>
            <person name="Barry K."/>
            <person name="LaButti K."/>
            <person name="Morin E."/>
            <person name="Salamov A."/>
            <person name="Lipzen A."/>
            <person name="Mereny Z."/>
            <person name="Hegedus B."/>
            <person name="Baldrian P."/>
            <person name="Stursova M."/>
            <person name="Weitz H."/>
            <person name="Taylor A."/>
            <person name="Grigoriev I.V."/>
            <person name="Nagy L.G."/>
            <person name="Martin F."/>
            <person name="Kauserud H."/>
        </authorList>
    </citation>
    <scope>NUCLEOTIDE SEQUENCE</scope>
    <source>
        <strain evidence="2">CBHHK067</strain>
    </source>
</reference>
<accession>A0AAD7FUC2</accession>
<feature type="region of interest" description="Disordered" evidence="1">
    <location>
        <begin position="66"/>
        <end position="86"/>
    </location>
</feature>
<feature type="region of interest" description="Disordered" evidence="1">
    <location>
        <begin position="127"/>
        <end position="149"/>
    </location>
</feature>
<gene>
    <name evidence="2" type="ORF">B0H17DRAFT_1149247</name>
</gene>
<keyword evidence="3" id="KW-1185">Reference proteome</keyword>
<dbReference type="EMBL" id="JARKIE010000443">
    <property type="protein sequence ID" value="KAJ7638102.1"/>
    <property type="molecule type" value="Genomic_DNA"/>
</dbReference>
<dbReference type="Proteomes" id="UP001221757">
    <property type="component" value="Unassembled WGS sequence"/>
</dbReference>
<organism evidence="2 3">
    <name type="scientific">Mycena rosella</name>
    <name type="common">Pink bonnet</name>
    <name type="synonym">Agaricus rosellus</name>
    <dbReference type="NCBI Taxonomy" id="1033263"/>
    <lineage>
        <taxon>Eukaryota</taxon>
        <taxon>Fungi</taxon>
        <taxon>Dikarya</taxon>
        <taxon>Basidiomycota</taxon>
        <taxon>Agaricomycotina</taxon>
        <taxon>Agaricomycetes</taxon>
        <taxon>Agaricomycetidae</taxon>
        <taxon>Agaricales</taxon>
        <taxon>Marasmiineae</taxon>
        <taxon>Mycenaceae</taxon>
        <taxon>Mycena</taxon>
    </lineage>
</organism>
<sequence length="592" mass="66123">MPEGGILKLYQREIQCEERQVPASVDRDDDEAFIGRFVTHSACCARVNGTRQTFSTHLASPVDEHFEPLPRFGPPPPPPKKKTNVKPRSPFFCKACDEDEYPHEDEQAENISDGSCCLSDEEPLEAVNKSNNPADKNVSLSRTNSDAPPMAPNMAVADYINSLNIEGRLSVQARGKELLVAIVRKKTGTNFLIRVNFRLEGHCFWIPTDWYRTITSQPPVTRGQKSYAFRIPDEYIDGPVNGQVISIQAAFIRPEWTLLFVDHNVLITFHLMRASASFVPVDLQPGSSIWNSLWSKTHGPVYNLEPEETMEALDAWRSDVLDKPEDDLTPIFVSVKGTQTVFNGFGAQETTDLLLAALIHPQMPTTYVCCDDHVWGRFRQAVIDYDKHRMDLLLPSRLPYVSGPRPFRMNADGHRRYLASALFAAHEDSLFLPGAYIQPDGKALVPPGVVQCFPSAPTKLREDRGQTRVRIPNYAITLPGGKKGIVTFTPFTAQPGLDWVKSKRETAGADVSTELPHFGGLCMVRAEGSSDRWYSSWCKAGIACRFLSLQETTRADIAKTAAPKKRRVEVVEKENTEPAGGIVTRSGRRLNR</sequence>
<comment type="caution">
    <text evidence="2">The sequence shown here is derived from an EMBL/GenBank/DDBJ whole genome shotgun (WGS) entry which is preliminary data.</text>
</comment>
<protein>
    <submittedName>
        <fullName evidence="2">Uncharacterized protein</fullName>
    </submittedName>
</protein>
<feature type="compositionally biased region" description="Polar residues" evidence="1">
    <location>
        <begin position="128"/>
        <end position="146"/>
    </location>
</feature>
<evidence type="ECO:0000313" key="3">
    <source>
        <dbReference type="Proteomes" id="UP001221757"/>
    </source>
</evidence>